<comment type="caution">
    <text evidence="2">The sequence shown here is derived from an EMBL/GenBank/DDBJ whole genome shotgun (WGS) entry which is preliminary data.</text>
</comment>
<dbReference type="Proteomes" id="UP001341840">
    <property type="component" value="Unassembled WGS sequence"/>
</dbReference>
<reference evidence="2 3" key="1">
    <citation type="journal article" date="2023" name="Plants (Basel)">
        <title>Bridging the Gap: Combining Genomics and Transcriptomics Approaches to Understand Stylosanthes scabra, an Orphan Legume from the Brazilian Caatinga.</title>
        <authorList>
            <person name="Ferreira-Neto J.R.C."/>
            <person name="da Silva M.D."/>
            <person name="Binneck E."/>
            <person name="de Melo N.F."/>
            <person name="da Silva R.H."/>
            <person name="de Melo A.L.T.M."/>
            <person name="Pandolfi V."/>
            <person name="Bustamante F.O."/>
            <person name="Brasileiro-Vidal A.C."/>
            <person name="Benko-Iseppon A.M."/>
        </authorList>
    </citation>
    <scope>NUCLEOTIDE SEQUENCE [LARGE SCALE GENOMIC DNA]</scope>
    <source>
        <tissue evidence="2">Leaves</tissue>
    </source>
</reference>
<organism evidence="2 3">
    <name type="scientific">Stylosanthes scabra</name>
    <dbReference type="NCBI Taxonomy" id="79078"/>
    <lineage>
        <taxon>Eukaryota</taxon>
        <taxon>Viridiplantae</taxon>
        <taxon>Streptophyta</taxon>
        <taxon>Embryophyta</taxon>
        <taxon>Tracheophyta</taxon>
        <taxon>Spermatophyta</taxon>
        <taxon>Magnoliopsida</taxon>
        <taxon>eudicotyledons</taxon>
        <taxon>Gunneridae</taxon>
        <taxon>Pentapetalae</taxon>
        <taxon>rosids</taxon>
        <taxon>fabids</taxon>
        <taxon>Fabales</taxon>
        <taxon>Fabaceae</taxon>
        <taxon>Papilionoideae</taxon>
        <taxon>50 kb inversion clade</taxon>
        <taxon>dalbergioids sensu lato</taxon>
        <taxon>Dalbergieae</taxon>
        <taxon>Pterocarpus clade</taxon>
        <taxon>Stylosanthes</taxon>
    </lineage>
</organism>
<dbReference type="Pfam" id="PF13966">
    <property type="entry name" value="zf-RVT"/>
    <property type="match status" value="1"/>
</dbReference>
<proteinExistence type="predicted"/>
<keyword evidence="3" id="KW-1185">Reference proteome</keyword>
<evidence type="ECO:0000313" key="3">
    <source>
        <dbReference type="Proteomes" id="UP001341840"/>
    </source>
</evidence>
<accession>A0ABU6W8W5</accession>
<feature type="domain" description="Reverse transcriptase zinc-binding" evidence="1">
    <location>
        <begin position="29"/>
        <end position="88"/>
    </location>
</feature>
<evidence type="ECO:0000259" key="1">
    <source>
        <dbReference type="Pfam" id="PF13966"/>
    </source>
</evidence>
<dbReference type="EMBL" id="JASCZI010181347">
    <property type="protein sequence ID" value="MED6182287.1"/>
    <property type="molecule type" value="Genomic_DNA"/>
</dbReference>
<sequence length="132" mass="15393">MSILSRVVINEGVVDSVVCKDEGKRGEYTVKSFVQVFYKNKEHGRGPNMYNFTKTLWKSLVPPRVELIMWFVILEKLNTRERLVKCGVLQQYMEALRGETRLCFESWMDYANGGSMKDMWIICCVVLVEEPE</sequence>
<dbReference type="InterPro" id="IPR026960">
    <property type="entry name" value="RVT-Znf"/>
</dbReference>
<evidence type="ECO:0000313" key="2">
    <source>
        <dbReference type="EMBL" id="MED6182287.1"/>
    </source>
</evidence>
<name>A0ABU6W8W5_9FABA</name>
<protein>
    <recommendedName>
        <fullName evidence="1">Reverse transcriptase zinc-binding domain-containing protein</fullName>
    </recommendedName>
</protein>
<gene>
    <name evidence="2" type="ORF">PIB30_027257</name>
</gene>